<dbReference type="KEGG" id="cuh:BJN34_29195"/>
<accession>A0A1U9V0P9</accession>
<dbReference type="Proteomes" id="UP000189627">
    <property type="component" value="Chromosome 2"/>
</dbReference>
<dbReference type="RefSeq" id="WP_078200267.1">
    <property type="nucleotide sequence ID" value="NZ_CP017758.1"/>
</dbReference>
<feature type="transmembrane region" description="Helical" evidence="1">
    <location>
        <begin position="56"/>
        <end position="80"/>
    </location>
</feature>
<proteinExistence type="predicted"/>
<keyword evidence="1" id="KW-1133">Transmembrane helix</keyword>
<reference evidence="3" key="1">
    <citation type="submission" date="2017-02" db="EMBL/GenBank/DDBJ databases">
        <title>Complete genome sequence of Cupriavidus necator strain NH9, a 3-chlorobenzoate degrader.</title>
        <authorList>
            <person name="Moriuchi R."/>
            <person name="Dohra H."/>
            <person name="Ogawa N."/>
        </authorList>
    </citation>
    <scope>NUCLEOTIDE SEQUENCE [LARGE SCALE GENOMIC DNA]</scope>
    <source>
        <strain evidence="3">NH9</strain>
    </source>
</reference>
<name>A0A1U9V0P9_CUPNE</name>
<dbReference type="AlphaFoldDB" id="A0A1U9V0P9"/>
<organism evidence="2 3">
    <name type="scientific">Cupriavidus necator</name>
    <name type="common">Alcaligenes eutrophus</name>
    <name type="synonym">Ralstonia eutropha</name>
    <dbReference type="NCBI Taxonomy" id="106590"/>
    <lineage>
        <taxon>Bacteria</taxon>
        <taxon>Pseudomonadati</taxon>
        <taxon>Pseudomonadota</taxon>
        <taxon>Betaproteobacteria</taxon>
        <taxon>Burkholderiales</taxon>
        <taxon>Burkholderiaceae</taxon>
        <taxon>Cupriavidus</taxon>
    </lineage>
</organism>
<keyword evidence="1" id="KW-0812">Transmembrane</keyword>
<keyword evidence="1" id="KW-0472">Membrane</keyword>
<evidence type="ECO:0000313" key="3">
    <source>
        <dbReference type="Proteomes" id="UP000189627"/>
    </source>
</evidence>
<protein>
    <submittedName>
        <fullName evidence="2">Transcriptional regulator</fullName>
    </submittedName>
</protein>
<evidence type="ECO:0000256" key="1">
    <source>
        <dbReference type="SAM" id="Phobius"/>
    </source>
</evidence>
<gene>
    <name evidence="2" type="ORF">BJN34_29195</name>
</gene>
<evidence type="ECO:0000313" key="2">
    <source>
        <dbReference type="EMBL" id="AQV97945.1"/>
    </source>
</evidence>
<dbReference type="OrthoDB" id="191790at2"/>
<dbReference type="EMBL" id="CP017758">
    <property type="protein sequence ID" value="AQV97945.1"/>
    <property type="molecule type" value="Genomic_DNA"/>
</dbReference>
<sequence length="225" mass="24374">MNDDAIENSLHGMLHDGSLYHCAPAYLPARVLAALPRQPRPRMARFTWPTLASGGALAWAGGGLAGVVASALVFGALILVRPPQVDALGQTIVSSHVRALLSQHPIDVVSTDQHTVKPWFNGRLDYAPPVTDLAAQGFPLAGGRVDYIDRRTVGVLVYRYQKHPIDLYILPATNGASAPANYSTDGYAIARWYQDGMNFWAITDAEPAHLHAFVQTLRAAQAKQE</sequence>